<dbReference type="AlphaFoldDB" id="A0A5J4ZI32"/>
<protein>
    <submittedName>
        <fullName evidence="1">Uncharacterized protein</fullName>
    </submittedName>
</protein>
<evidence type="ECO:0000313" key="2">
    <source>
        <dbReference type="Proteomes" id="UP000325577"/>
    </source>
</evidence>
<reference evidence="1 2" key="1">
    <citation type="submission" date="2019-09" db="EMBL/GenBank/DDBJ databases">
        <title>A chromosome-level genome assembly of the Chinese tupelo Nyssa sinensis.</title>
        <authorList>
            <person name="Yang X."/>
            <person name="Kang M."/>
            <person name="Yang Y."/>
            <person name="Xiong H."/>
            <person name="Wang M."/>
            <person name="Zhang Z."/>
            <person name="Wang Z."/>
            <person name="Wu H."/>
            <person name="Ma T."/>
            <person name="Liu J."/>
            <person name="Xi Z."/>
        </authorList>
    </citation>
    <scope>NUCLEOTIDE SEQUENCE [LARGE SCALE GENOMIC DNA]</scope>
    <source>
        <strain evidence="1">J267</strain>
        <tissue evidence="1">Leaf</tissue>
    </source>
</reference>
<accession>A0A5J4ZI32</accession>
<dbReference type="EMBL" id="CM018051">
    <property type="protein sequence ID" value="KAA8517198.1"/>
    <property type="molecule type" value="Genomic_DNA"/>
</dbReference>
<evidence type="ECO:0000313" key="1">
    <source>
        <dbReference type="EMBL" id="KAA8517198.1"/>
    </source>
</evidence>
<dbReference type="Proteomes" id="UP000325577">
    <property type="component" value="Linkage Group LG8"/>
</dbReference>
<organism evidence="1 2">
    <name type="scientific">Nyssa sinensis</name>
    <dbReference type="NCBI Taxonomy" id="561372"/>
    <lineage>
        <taxon>Eukaryota</taxon>
        <taxon>Viridiplantae</taxon>
        <taxon>Streptophyta</taxon>
        <taxon>Embryophyta</taxon>
        <taxon>Tracheophyta</taxon>
        <taxon>Spermatophyta</taxon>
        <taxon>Magnoliopsida</taxon>
        <taxon>eudicotyledons</taxon>
        <taxon>Gunneridae</taxon>
        <taxon>Pentapetalae</taxon>
        <taxon>asterids</taxon>
        <taxon>Cornales</taxon>
        <taxon>Nyssaceae</taxon>
        <taxon>Nyssa</taxon>
    </lineage>
</organism>
<name>A0A5J4ZI32_9ASTE</name>
<proteinExistence type="predicted"/>
<gene>
    <name evidence="1" type="ORF">F0562_017550</name>
</gene>
<dbReference type="OrthoDB" id="1829700at2759"/>
<sequence>MVRSDIVRSDEAYVNEHELLLVNCLDSDDTPDVPPPLWQPTFSTWTSLITVNNSVIQDNPVAAAVSFGLISPRDKGLLVARIDVNAVRDPLVLYIRAVNSVLNMARHLYARDAIIRSLNDHIVVLQRLLSKSNQRTKEFS</sequence>
<keyword evidence="2" id="KW-1185">Reference proteome</keyword>